<dbReference type="AlphaFoldDB" id="A0A8S1XVM0"/>
<accession>A0A8S1XVM0</accession>
<dbReference type="Proteomes" id="UP000683925">
    <property type="component" value="Unassembled WGS sequence"/>
</dbReference>
<keyword evidence="2" id="KW-1185">Reference proteome</keyword>
<proteinExistence type="predicted"/>
<sequence>MKSKQPQTPEQIIHILRSFKNFIEKKNSISPQIRCQT</sequence>
<protein>
    <submittedName>
        <fullName evidence="1">Uncharacterized protein</fullName>
    </submittedName>
</protein>
<reference evidence="1" key="1">
    <citation type="submission" date="2021-01" db="EMBL/GenBank/DDBJ databases">
        <authorList>
            <consortium name="Genoscope - CEA"/>
            <person name="William W."/>
        </authorList>
    </citation>
    <scope>NUCLEOTIDE SEQUENCE</scope>
</reference>
<organism evidence="1 2">
    <name type="scientific">Paramecium octaurelia</name>
    <dbReference type="NCBI Taxonomy" id="43137"/>
    <lineage>
        <taxon>Eukaryota</taxon>
        <taxon>Sar</taxon>
        <taxon>Alveolata</taxon>
        <taxon>Ciliophora</taxon>
        <taxon>Intramacronucleata</taxon>
        <taxon>Oligohymenophorea</taxon>
        <taxon>Peniculida</taxon>
        <taxon>Parameciidae</taxon>
        <taxon>Paramecium</taxon>
    </lineage>
</organism>
<name>A0A8S1XVM0_PAROT</name>
<evidence type="ECO:0000313" key="1">
    <source>
        <dbReference type="EMBL" id="CAD8205409.1"/>
    </source>
</evidence>
<gene>
    <name evidence="1" type="ORF">POCTA_138.1.T1350112</name>
</gene>
<dbReference type="EMBL" id="CAJJDP010000136">
    <property type="protein sequence ID" value="CAD8205409.1"/>
    <property type="molecule type" value="Genomic_DNA"/>
</dbReference>
<evidence type="ECO:0000313" key="2">
    <source>
        <dbReference type="Proteomes" id="UP000683925"/>
    </source>
</evidence>
<comment type="caution">
    <text evidence="1">The sequence shown here is derived from an EMBL/GenBank/DDBJ whole genome shotgun (WGS) entry which is preliminary data.</text>
</comment>